<keyword evidence="3 6" id="KW-1133">Transmembrane helix</keyword>
<keyword evidence="2 6" id="KW-0812">Transmembrane</keyword>
<evidence type="ECO:0000256" key="6">
    <source>
        <dbReference type="SAM" id="Phobius"/>
    </source>
</evidence>
<dbReference type="EMBL" id="KB201362">
    <property type="protein sequence ID" value="ESO96799.1"/>
    <property type="molecule type" value="Genomic_DNA"/>
</dbReference>
<feature type="transmembrane region" description="Helical" evidence="6">
    <location>
        <begin position="281"/>
        <end position="299"/>
    </location>
</feature>
<dbReference type="Gene3D" id="1.20.58.390">
    <property type="entry name" value="Neurotransmitter-gated ion-channel transmembrane domain"/>
    <property type="match status" value="1"/>
</dbReference>
<evidence type="ECO:0000313" key="9">
    <source>
        <dbReference type="Proteomes" id="UP000030746"/>
    </source>
</evidence>
<dbReference type="InterPro" id="IPR006202">
    <property type="entry name" value="Neur_chan_lig-bd"/>
</dbReference>
<dbReference type="SUPFAM" id="SSF90112">
    <property type="entry name" value="Neurotransmitter-gated ion-channel transmembrane pore"/>
    <property type="match status" value="1"/>
</dbReference>
<feature type="region of interest" description="Disordered" evidence="5">
    <location>
        <begin position="1"/>
        <end position="38"/>
    </location>
</feature>
<dbReference type="InterPro" id="IPR038050">
    <property type="entry name" value="Neuro_actylchol_rec"/>
</dbReference>
<proteinExistence type="predicted"/>
<name>V4C5D0_LOTGI</name>
<evidence type="ECO:0000256" key="2">
    <source>
        <dbReference type="ARBA" id="ARBA00022692"/>
    </source>
</evidence>
<evidence type="ECO:0000259" key="7">
    <source>
        <dbReference type="Pfam" id="PF02931"/>
    </source>
</evidence>
<sequence length="409" mass="47269">MSNQIIKPHSGPPSSSNSSTKERNQNQNQNQNSQMHEVHSFTPVKLNDTFHRVMSSMEKGNTIMQGCKNVVSNLNEKVALEPKQFLGDRKDKVKVELKCAFLQILNIDTVGQCFEAEVFVQAKWQEPALQKAADLNDKSMYDPAEHWIPRMTILNANGALAFTRRNFSVQFNQKGYKYPVVRLLWRFKGTFRENLELEHFPFDVQDLTIQLSTERSADEVVFIDDQEVLSTVNTRTFQNSGEWIIYEHVETFRDSTTREYVSSTIHPILFAQCRVKRRIGFYMWNVVFLMAMVSIATFCTATEEPDAIDRMYNNVTLLMTAFVLRMSVQPTLPAISYLTYLDVYVLVSLVFLCLQIAENSLMACLSNHITKQELYDWDNFCISIIAAIYVLFHMTFLIYIYLTLLLAKD</sequence>
<dbReference type="OrthoDB" id="5975154at2759"/>
<dbReference type="InterPro" id="IPR036719">
    <property type="entry name" value="Neuro-gated_channel_TM_sf"/>
</dbReference>
<dbReference type="AlphaFoldDB" id="V4C5D0"/>
<evidence type="ECO:0000256" key="1">
    <source>
        <dbReference type="ARBA" id="ARBA00004141"/>
    </source>
</evidence>
<evidence type="ECO:0000313" key="8">
    <source>
        <dbReference type="EMBL" id="ESO96799.1"/>
    </source>
</evidence>
<dbReference type="GO" id="GO:0004888">
    <property type="term" value="F:transmembrane signaling receptor activity"/>
    <property type="evidence" value="ECO:0007669"/>
    <property type="project" value="InterPro"/>
</dbReference>
<dbReference type="InterPro" id="IPR006201">
    <property type="entry name" value="Neur_channel"/>
</dbReference>
<protein>
    <recommendedName>
        <fullName evidence="7">Neurotransmitter-gated ion-channel ligand-binding domain-containing protein</fullName>
    </recommendedName>
</protein>
<dbReference type="Gene3D" id="2.70.170.10">
    <property type="entry name" value="Neurotransmitter-gated ion-channel ligand-binding domain"/>
    <property type="match status" value="1"/>
</dbReference>
<dbReference type="Pfam" id="PF02931">
    <property type="entry name" value="Neur_chan_LBD"/>
    <property type="match status" value="1"/>
</dbReference>
<accession>V4C5D0</accession>
<feature type="compositionally biased region" description="Low complexity" evidence="5">
    <location>
        <begin position="8"/>
        <end position="34"/>
    </location>
</feature>
<feature type="transmembrane region" description="Helical" evidence="6">
    <location>
        <begin position="377"/>
        <end position="402"/>
    </location>
</feature>
<evidence type="ECO:0000256" key="4">
    <source>
        <dbReference type="ARBA" id="ARBA00023136"/>
    </source>
</evidence>
<reference evidence="8 9" key="1">
    <citation type="journal article" date="2013" name="Nature">
        <title>Insights into bilaterian evolution from three spiralian genomes.</title>
        <authorList>
            <person name="Simakov O."/>
            <person name="Marletaz F."/>
            <person name="Cho S.J."/>
            <person name="Edsinger-Gonzales E."/>
            <person name="Havlak P."/>
            <person name="Hellsten U."/>
            <person name="Kuo D.H."/>
            <person name="Larsson T."/>
            <person name="Lv J."/>
            <person name="Arendt D."/>
            <person name="Savage R."/>
            <person name="Osoegawa K."/>
            <person name="de Jong P."/>
            <person name="Grimwood J."/>
            <person name="Chapman J.A."/>
            <person name="Shapiro H."/>
            <person name="Aerts A."/>
            <person name="Otillar R.P."/>
            <person name="Terry A.Y."/>
            <person name="Boore J.L."/>
            <person name="Grigoriev I.V."/>
            <person name="Lindberg D.R."/>
            <person name="Seaver E.C."/>
            <person name="Weisblat D.A."/>
            <person name="Putnam N.H."/>
            <person name="Rokhsar D.S."/>
        </authorList>
    </citation>
    <scope>NUCLEOTIDE SEQUENCE [LARGE SCALE GENOMIC DNA]</scope>
</reference>
<dbReference type="OMA" id="WHEPRND"/>
<dbReference type="GeneID" id="20248656"/>
<dbReference type="SUPFAM" id="SSF63712">
    <property type="entry name" value="Nicotinic receptor ligand binding domain-like"/>
    <property type="match status" value="1"/>
</dbReference>
<dbReference type="InterPro" id="IPR036734">
    <property type="entry name" value="Neur_chan_lig-bd_sf"/>
</dbReference>
<keyword evidence="9" id="KW-1185">Reference proteome</keyword>
<evidence type="ECO:0000256" key="5">
    <source>
        <dbReference type="SAM" id="MobiDB-lite"/>
    </source>
</evidence>
<comment type="subcellular location">
    <subcellularLocation>
        <location evidence="1">Membrane</location>
        <topology evidence="1">Multi-pass membrane protein</topology>
    </subcellularLocation>
</comment>
<feature type="domain" description="Neurotransmitter-gated ion-channel ligand-binding" evidence="7">
    <location>
        <begin position="89"/>
        <end position="278"/>
    </location>
</feature>
<dbReference type="KEGG" id="lgi:LOTGIDRAFT_231640"/>
<dbReference type="RefSeq" id="XP_009052300.1">
    <property type="nucleotide sequence ID" value="XM_009054052.1"/>
</dbReference>
<dbReference type="GO" id="GO:0005230">
    <property type="term" value="F:extracellular ligand-gated monoatomic ion channel activity"/>
    <property type="evidence" value="ECO:0007669"/>
    <property type="project" value="InterPro"/>
</dbReference>
<keyword evidence="4 6" id="KW-0472">Membrane</keyword>
<gene>
    <name evidence="8" type="ORF">LOTGIDRAFT_231640</name>
</gene>
<dbReference type="PANTHER" id="PTHR18945">
    <property type="entry name" value="NEUROTRANSMITTER GATED ION CHANNEL"/>
    <property type="match status" value="1"/>
</dbReference>
<dbReference type="GO" id="GO:0016020">
    <property type="term" value="C:membrane"/>
    <property type="evidence" value="ECO:0007669"/>
    <property type="project" value="UniProtKB-SubCell"/>
</dbReference>
<feature type="transmembrane region" description="Helical" evidence="6">
    <location>
        <begin position="334"/>
        <end position="357"/>
    </location>
</feature>
<dbReference type="CTD" id="20248656"/>
<dbReference type="HOGENOM" id="CLU_037554_1_0_1"/>
<dbReference type="Proteomes" id="UP000030746">
    <property type="component" value="Unassembled WGS sequence"/>
</dbReference>
<organism evidence="8 9">
    <name type="scientific">Lottia gigantea</name>
    <name type="common">Giant owl limpet</name>
    <dbReference type="NCBI Taxonomy" id="225164"/>
    <lineage>
        <taxon>Eukaryota</taxon>
        <taxon>Metazoa</taxon>
        <taxon>Spiralia</taxon>
        <taxon>Lophotrochozoa</taxon>
        <taxon>Mollusca</taxon>
        <taxon>Gastropoda</taxon>
        <taxon>Patellogastropoda</taxon>
        <taxon>Lottioidea</taxon>
        <taxon>Lottiidae</taxon>
        <taxon>Lottia</taxon>
    </lineage>
</organism>
<evidence type="ECO:0000256" key="3">
    <source>
        <dbReference type="ARBA" id="ARBA00022989"/>
    </source>
</evidence>